<feature type="compositionally biased region" description="Low complexity" evidence="5">
    <location>
        <begin position="8"/>
        <end position="23"/>
    </location>
</feature>
<keyword evidence="2" id="KW-0234">DNA repair</keyword>
<feature type="coiled-coil region" evidence="4">
    <location>
        <begin position="763"/>
        <end position="832"/>
    </location>
</feature>
<dbReference type="GO" id="GO:0000731">
    <property type="term" value="P:DNA synthesis involved in DNA repair"/>
    <property type="evidence" value="ECO:0007669"/>
    <property type="project" value="TreeGrafter"/>
</dbReference>
<dbReference type="GO" id="GO:0009432">
    <property type="term" value="P:SOS response"/>
    <property type="evidence" value="ECO:0007669"/>
    <property type="project" value="UniProtKB-KW"/>
</dbReference>
<dbReference type="Gene3D" id="3.40.1140.10">
    <property type="match status" value="1"/>
</dbReference>
<keyword evidence="3" id="KW-0742">SOS response</keyword>
<evidence type="ECO:0000313" key="7">
    <source>
        <dbReference type="Proteomes" id="UP001239215"/>
    </source>
</evidence>
<dbReference type="InterPro" id="IPR027417">
    <property type="entry name" value="P-loop_NTPase"/>
</dbReference>
<name>A0AAJ1U8M5_9ACTN</name>
<feature type="region of interest" description="Disordered" evidence="5">
    <location>
        <begin position="1"/>
        <end position="23"/>
    </location>
</feature>
<dbReference type="GO" id="GO:0006302">
    <property type="term" value="P:double-strand break repair"/>
    <property type="evidence" value="ECO:0007669"/>
    <property type="project" value="TreeGrafter"/>
</dbReference>
<dbReference type="Pfam" id="PF13558">
    <property type="entry name" value="SbcC_Walker_B"/>
    <property type="match status" value="1"/>
</dbReference>
<evidence type="ECO:0000256" key="4">
    <source>
        <dbReference type="SAM" id="Coils"/>
    </source>
</evidence>
<dbReference type="RefSeq" id="WP_307203013.1">
    <property type="nucleotide sequence ID" value="NZ_JAUTAN010000001.1"/>
</dbReference>
<evidence type="ECO:0000256" key="1">
    <source>
        <dbReference type="ARBA" id="ARBA00022763"/>
    </source>
</evidence>
<comment type="caution">
    <text evidence="6">The sequence shown here is derived from an EMBL/GenBank/DDBJ whole genome shotgun (WGS) entry which is preliminary data.</text>
</comment>
<evidence type="ECO:0000256" key="2">
    <source>
        <dbReference type="ARBA" id="ARBA00023204"/>
    </source>
</evidence>
<sequence length="1174" mass="128753">MTEETTETTEAPLEPTLEPTLEVDPTLDAADLAAYTAPEVPDEGLLEAADEALFGMHGATEGSTQWRITSLQLVNWGGFNGHHVVPLHSETTLLTGASGVGKSSLLDAWTTLMMPSDTRLNGASNDVAPGRARSAGQRSPLSYLRGVVDQAEDRAGGGSRQVTLRGSDEDTWGAVAATFVDDRQRRFTVLRIFYVPRRATRTSDVLTRLATVEGELDLSELQQAVGSRFAPRELRALFPRLQCHETYAVFAARLHARLGIGANGDGDKALRLLARIQASQPVRSVDELYKEMVLERPATYAAADRAVEHFDDLEASYETMVTEQQKSDLLAPIEDHHRVLVAAQDRIGELDAYGATSPGPSPLRLWELRRHAGLLAEAVRANQAARETNRERRASIARKVADLQVELSTAREAHRGAGGETLELLGAELKKEQARAEELAERRDRLAPRAAVLGVDLTSAESYAAAQAEGRVFLAGYDAELARLEDGVVDVARRQGPLLERRAELRKDRASLAGRRGRVPRELDEIRRLLAETAGLTTAELPFLAELVEVRPDEERWRTAVETVLGGAARQLLVPAEKLRDFSAAIDHLDLPRRITFVGADLDVDPPTPGSSDRISGKLDHQDGPFAGWVRWYLADPSRDALCVESAADLDGGGFRVTLAGQTRSGRRGSHGRSGGADIIGFSNSEALAAVDAALGRIEDQLDGLDRERTEVAGRKRAAEARLAAYQTIADVPFADLDVASSQERCDELSAQRERVLGSDAHLRTLAGQVDEIEAAMRAAEVERTLAADERAELEQEHARLVDAEDACHDELDRVEQAADLTDDQAARLDAEFAAAVGPGVEGSLERFAENCSRLRDRLGEAARTASEQIAAASRELVRIFTLYAERWPDPNRGTALTSYRDYADILAEIRRTGLADRREEWRRRLADWSGQDLVPLAGAMAAAIEDIEDRLAPINDILRRLPFGAGSDRLRIRIRRLTPTAVTLFLGDLRELSQGTGERLAGEQLEARFVRLQRFMAQLRTADDPRAGAAEARLRDALLDVRRHVEVSAERYDPRTGAHQAWYRTLGEKSGGESQELIAFVIGAALRFRLGDELRSRPRFAPVFLDEGFVKADAEFAGRAVAAWRGLGFQLVVGAPFDKFTGLERHMDEFLEVVKNPVTNAARVRRVVDATPS</sequence>
<evidence type="ECO:0000256" key="5">
    <source>
        <dbReference type="SAM" id="MobiDB-lite"/>
    </source>
</evidence>
<evidence type="ECO:0000313" key="6">
    <source>
        <dbReference type="EMBL" id="MDQ1106142.1"/>
    </source>
</evidence>
<dbReference type="PANTHER" id="PTHR32182:SF0">
    <property type="entry name" value="DNA REPLICATION AND REPAIR PROTEIN RECF"/>
    <property type="match status" value="1"/>
</dbReference>
<keyword evidence="1" id="KW-0227">DNA damage</keyword>
<dbReference type="Pfam" id="PF13555">
    <property type="entry name" value="AAA_29"/>
    <property type="match status" value="1"/>
</dbReference>
<gene>
    <name evidence="6" type="ORF">QE405_003426</name>
</gene>
<dbReference type="SUPFAM" id="SSF52540">
    <property type="entry name" value="P-loop containing nucleoside triphosphate hydrolases"/>
    <property type="match status" value="1"/>
</dbReference>
<dbReference type="AlphaFoldDB" id="A0AAJ1U8M5"/>
<keyword evidence="4" id="KW-0175">Coiled coil</keyword>
<organism evidence="6 7">
    <name type="scientific">Nocardioides zeae</name>
    <dbReference type="NCBI Taxonomy" id="1457234"/>
    <lineage>
        <taxon>Bacteria</taxon>
        <taxon>Bacillati</taxon>
        <taxon>Actinomycetota</taxon>
        <taxon>Actinomycetes</taxon>
        <taxon>Propionibacteriales</taxon>
        <taxon>Nocardioidaceae</taxon>
        <taxon>Nocardioides</taxon>
    </lineage>
</organism>
<proteinExistence type="predicted"/>
<dbReference type="PANTHER" id="PTHR32182">
    <property type="entry name" value="DNA REPLICATION AND REPAIR PROTEIN RECF"/>
    <property type="match status" value="1"/>
</dbReference>
<dbReference type="EMBL" id="JAUTAN010000001">
    <property type="protein sequence ID" value="MDQ1106142.1"/>
    <property type="molecule type" value="Genomic_DNA"/>
</dbReference>
<evidence type="ECO:0000256" key="3">
    <source>
        <dbReference type="ARBA" id="ARBA00023236"/>
    </source>
</evidence>
<protein>
    <submittedName>
        <fullName evidence="6">Uncharacterized protein YPO0396</fullName>
    </submittedName>
</protein>
<reference evidence="6" key="1">
    <citation type="submission" date="2023-07" db="EMBL/GenBank/DDBJ databases">
        <title>Functional and genomic diversity of the sorghum phyllosphere microbiome.</title>
        <authorList>
            <person name="Shade A."/>
        </authorList>
    </citation>
    <scope>NUCLEOTIDE SEQUENCE</scope>
    <source>
        <strain evidence="6">SORGH_AS_1067</strain>
    </source>
</reference>
<dbReference type="Proteomes" id="UP001239215">
    <property type="component" value="Unassembled WGS sequence"/>
</dbReference>
<accession>A0AAJ1U8M5</accession>